<comment type="caution">
    <text evidence="1">The sequence shown here is derived from an EMBL/GenBank/DDBJ whole genome shotgun (WGS) entry which is preliminary data.</text>
</comment>
<evidence type="ECO:0000313" key="1">
    <source>
        <dbReference type="EMBL" id="TCN86340.1"/>
    </source>
</evidence>
<dbReference type="InterPro" id="IPR037012">
    <property type="entry name" value="NanQ/TabA/YiaL_sf"/>
</dbReference>
<proteinExistence type="predicted"/>
<dbReference type="GO" id="GO:0005829">
    <property type="term" value="C:cytosol"/>
    <property type="evidence" value="ECO:0007669"/>
    <property type="project" value="TreeGrafter"/>
</dbReference>
<dbReference type="RefSeq" id="WP_133038520.1">
    <property type="nucleotide sequence ID" value="NZ_SLWF01000007.1"/>
</dbReference>
<dbReference type="Pfam" id="PF04074">
    <property type="entry name" value="DUF386"/>
    <property type="match status" value="1"/>
</dbReference>
<accession>A0A4R2FCE5</accession>
<dbReference type="InterPro" id="IPR004375">
    <property type="entry name" value="NanQ/TabA/YiaL"/>
</dbReference>
<sequence length="157" mass="17902">MIIDTLTNRALYSALHPRIAAALEYLASTDFSQLEKGVYELEGKALFAIISDYTTVERGTEPFEVHRKYIDVQYIVSGEEEFGYLPRPKQQIPCTNYDNNRDFEEYSYPLNQAGASYVGLRSGMFALFFPDDAHMPCCHLDGESSVRKVVIKVRIED</sequence>
<dbReference type="Proteomes" id="UP000294832">
    <property type="component" value="Unassembled WGS sequence"/>
</dbReference>
<dbReference type="AlphaFoldDB" id="A0A4R2FCE5"/>
<protein>
    <submittedName>
        <fullName evidence="1">YhcH/YjgK/YiaL family protein</fullName>
    </submittedName>
</protein>
<dbReference type="SUPFAM" id="SSF51197">
    <property type="entry name" value="Clavaminate synthase-like"/>
    <property type="match status" value="1"/>
</dbReference>
<keyword evidence="2" id="KW-1185">Reference proteome</keyword>
<dbReference type="OrthoDB" id="6196468at2"/>
<organism evidence="1 2">
    <name type="scientific">Shewanella fodinae</name>
    <dbReference type="NCBI Taxonomy" id="552357"/>
    <lineage>
        <taxon>Bacteria</taxon>
        <taxon>Pseudomonadati</taxon>
        <taxon>Pseudomonadota</taxon>
        <taxon>Gammaproteobacteria</taxon>
        <taxon>Alteromonadales</taxon>
        <taxon>Shewanellaceae</taxon>
        <taxon>Shewanella</taxon>
    </lineage>
</organism>
<dbReference type="NCBIfam" id="TIGR00022">
    <property type="entry name" value="YhcH/YjgK/YiaL family protein"/>
    <property type="match status" value="1"/>
</dbReference>
<dbReference type="PANTHER" id="PTHR34986">
    <property type="entry name" value="EVOLVED BETA-GALACTOSIDASE SUBUNIT BETA"/>
    <property type="match status" value="1"/>
</dbReference>
<gene>
    <name evidence="1" type="ORF">EDC91_10790</name>
</gene>
<dbReference type="EMBL" id="SLWF01000007">
    <property type="protein sequence ID" value="TCN86340.1"/>
    <property type="molecule type" value="Genomic_DNA"/>
</dbReference>
<evidence type="ECO:0000313" key="2">
    <source>
        <dbReference type="Proteomes" id="UP000294832"/>
    </source>
</evidence>
<dbReference type="Gene3D" id="2.60.120.370">
    <property type="entry name" value="YhcH/YjgK/YiaL"/>
    <property type="match status" value="1"/>
</dbReference>
<reference evidence="1 2" key="1">
    <citation type="submission" date="2019-03" db="EMBL/GenBank/DDBJ databases">
        <title>Freshwater and sediment microbial communities from various areas in North America, analyzing microbe dynamics in response to fracking.</title>
        <authorList>
            <person name="Lamendella R."/>
        </authorList>
    </citation>
    <scope>NUCLEOTIDE SEQUENCE [LARGE SCALE GENOMIC DNA]</scope>
    <source>
        <strain evidence="1 2">74A</strain>
    </source>
</reference>
<dbReference type="PANTHER" id="PTHR34986:SF1">
    <property type="entry name" value="PROTEIN YIAL"/>
    <property type="match status" value="1"/>
</dbReference>
<name>A0A4R2FCE5_9GAMM</name>